<organism evidence="2 3">
    <name type="scientific">SAR86 cluster bacterium</name>
    <dbReference type="NCBI Taxonomy" id="2030880"/>
    <lineage>
        <taxon>Bacteria</taxon>
        <taxon>Pseudomonadati</taxon>
        <taxon>Pseudomonadota</taxon>
        <taxon>Gammaproteobacteria</taxon>
        <taxon>SAR86 cluster</taxon>
    </lineage>
</organism>
<comment type="caution">
    <text evidence="2">The sequence shown here is derived from an EMBL/GenBank/DDBJ whole genome shotgun (WGS) entry which is preliminary data.</text>
</comment>
<dbReference type="SUPFAM" id="SSF56935">
    <property type="entry name" value="Porins"/>
    <property type="match status" value="1"/>
</dbReference>
<evidence type="ECO:0000256" key="1">
    <source>
        <dbReference type="SAM" id="SignalP"/>
    </source>
</evidence>
<dbReference type="EMBL" id="NVWI01000004">
    <property type="protein sequence ID" value="PCJ41770.1"/>
    <property type="molecule type" value="Genomic_DNA"/>
</dbReference>
<gene>
    <name evidence="2" type="ORF">COA71_07090</name>
</gene>
<keyword evidence="1" id="KW-0732">Signal</keyword>
<protein>
    <submittedName>
        <fullName evidence="2">Porin</fullName>
    </submittedName>
</protein>
<dbReference type="AlphaFoldDB" id="A0A2A5CE81"/>
<evidence type="ECO:0000313" key="2">
    <source>
        <dbReference type="EMBL" id="PCJ41770.1"/>
    </source>
</evidence>
<accession>A0A2A5CE81</accession>
<name>A0A2A5CE81_9GAMM</name>
<evidence type="ECO:0000313" key="3">
    <source>
        <dbReference type="Proteomes" id="UP000228987"/>
    </source>
</evidence>
<dbReference type="Gene3D" id="2.40.160.10">
    <property type="entry name" value="Porin"/>
    <property type="match status" value="1"/>
</dbReference>
<sequence length="476" mass="54316">MKRNIAPIRLKHIVLAAALAQGATSANAADQELLDILLQNRAITQEQYEGLIEQESISSDDILRSPVIEESVIEEIVAAEVAEQIENEFPVTASRSSSGFRFETRDGNWQTNLQWRAQMRFTTPYRSDPRQLSSFNAEDQSNFEARRLRMKIGGHGLKPWIKYYFEIDLQPSRDVDDSSSSSSARVIDWRIDVAKWDWGGIRLGQWKVDLNRERGDSSGRQQFVERSIANRVFTLDRQVGVQFRGHLFEGTQADMRYYAGVFNGEGRSVNNTDNDLLYMARLQWNFMGRDLSWRQTDVEYTELPTGSFAIAGFTNKGSCTRWSSSGCGNLDGFDAPALATLGQFEIDQVVQEFAFKYRGFSVQQEFHRKVIKDSSDGSRHELTGGYAQAGYFFHNLFPVVPAPLELALRYAYVDEPNAANRAFENERREFTVGANWFFNGHDSKVTFDFSRLSIDDAFLGMDGSDNRMRVQWDVQF</sequence>
<proteinExistence type="predicted"/>
<dbReference type="Proteomes" id="UP000228987">
    <property type="component" value="Unassembled WGS sequence"/>
</dbReference>
<feature type="signal peptide" evidence="1">
    <location>
        <begin position="1"/>
        <end position="28"/>
    </location>
</feature>
<feature type="chain" id="PRO_5013218312" evidence="1">
    <location>
        <begin position="29"/>
        <end position="476"/>
    </location>
</feature>
<reference evidence="3" key="1">
    <citation type="submission" date="2017-08" db="EMBL/GenBank/DDBJ databases">
        <title>A dynamic microbial community with high functional redundancy inhabits the cold, oxic subseafloor aquifer.</title>
        <authorList>
            <person name="Tully B.J."/>
            <person name="Wheat C.G."/>
            <person name="Glazer B.T."/>
            <person name="Huber J.A."/>
        </authorList>
    </citation>
    <scope>NUCLEOTIDE SEQUENCE [LARGE SCALE GENOMIC DNA]</scope>
</reference>
<dbReference type="InterPro" id="IPR023614">
    <property type="entry name" value="Porin_dom_sf"/>
</dbReference>